<accession>A0AAV7N3Y9</accession>
<dbReference type="Proteomes" id="UP001066276">
    <property type="component" value="Chromosome 9"/>
</dbReference>
<keyword evidence="3" id="KW-1185">Reference proteome</keyword>
<dbReference type="AlphaFoldDB" id="A0AAV7N3Y9"/>
<comment type="caution">
    <text evidence="2">The sequence shown here is derived from an EMBL/GenBank/DDBJ whole genome shotgun (WGS) entry which is preliminary data.</text>
</comment>
<sequence length="102" mass="11290">MLVNGEGGVLRDVDGWVAHHWDWASTNPPLQSLDYKINTNLRLHIDGAGSMTLLFNSFNDAVSLPLMSNLSTFTGHPIRATNKAQQIALPFMYVKPPVMGLR</sequence>
<gene>
    <name evidence="2" type="ORF">NDU88_008075</name>
</gene>
<evidence type="ECO:0000313" key="2">
    <source>
        <dbReference type="EMBL" id="KAJ1110727.1"/>
    </source>
</evidence>
<dbReference type="InterPro" id="IPR029281">
    <property type="entry name" value="FAM194_C"/>
</dbReference>
<name>A0AAV7N3Y9_PLEWA</name>
<evidence type="ECO:0000259" key="1">
    <source>
        <dbReference type="Pfam" id="PF14977"/>
    </source>
</evidence>
<dbReference type="EMBL" id="JANPWB010000013">
    <property type="protein sequence ID" value="KAJ1110727.1"/>
    <property type="molecule type" value="Genomic_DNA"/>
</dbReference>
<protein>
    <recommendedName>
        <fullName evidence="1">FAM194 C-terminal domain-containing protein</fullName>
    </recommendedName>
</protein>
<dbReference type="Pfam" id="PF14977">
    <property type="entry name" value="FAM194"/>
    <property type="match status" value="1"/>
</dbReference>
<evidence type="ECO:0000313" key="3">
    <source>
        <dbReference type="Proteomes" id="UP001066276"/>
    </source>
</evidence>
<feature type="domain" description="FAM194 C-terminal" evidence="1">
    <location>
        <begin position="3"/>
        <end position="84"/>
    </location>
</feature>
<organism evidence="2 3">
    <name type="scientific">Pleurodeles waltl</name>
    <name type="common">Iberian ribbed newt</name>
    <dbReference type="NCBI Taxonomy" id="8319"/>
    <lineage>
        <taxon>Eukaryota</taxon>
        <taxon>Metazoa</taxon>
        <taxon>Chordata</taxon>
        <taxon>Craniata</taxon>
        <taxon>Vertebrata</taxon>
        <taxon>Euteleostomi</taxon>
        <taxon>Amphibia</taxon>
        <taxon>Batrachia</taxon>
        <taxon>Caudata</taxon>
        <taxon>Salamandroidea</taxon>
        <taxon>Salamandridae</taxon>
        <taxon>Pleurodelinae</taxon>
        <taxon>Pleurodeles</taxon>
    </lineage>
</organism>
<proteinExistence type="predicted"/>
<reference evidence="2" key="1">
    <citation type="journal article" date="2022" name="bioRxiv">
        <title>Sequencing and chromosome-scale assembly of the giantPleurodeles waltlgenome.</title>
        <authorList>
            <person name="Brown T."/>
            <person name="Elewa A."/>
            <person name="Iarovenko S."/>
            <person name="Subramanian E."/>
            <person name="Araus A.J."/>
            <person name="Petzold A."/>
            <person name="Susuki M."/>
            <person name="Suzuki K.-i.T."/>
            <person name="Hayashi T."/>
            <person name="Toyoda A."/>
            <person name="Oliveira C."/>
            <person name="Osipova E."/>
            <person name="Leigh N.D."/>
            <person name="Simon A."/>
            <person name="Yun M.H."/>
        </authorList>
    </citation>
    <scope>NUCLEOTIDE SEQUENCE</scope>
    <source>
        <strain evidence="2">20211129_DDA</strain>
        <tissue evidence="2">Liver</tissue>
    </source>
</reference>